<dbReference type="Proteomes" id="UP000008311">
    <property type="component" value="Unassembled WGS sequence"/>
</dbReference>
<sequence length="263" mass="29894">MYNNVGPQPGVPRPPTNPQPNPFGNAFYGAGSGLIRGGLGAYGEKILGSSSEYVQSNIGCITYMESTAEAEFAAFLKKIERTVYVDNLSPHVTEPVLRTALNQFGTVMDVKFIPNYLEPKYSTCCALVEMKEVKQAVAVIQEIEQFPFMVSGMPRPVRARAAEVEMFDDRPVKPGRKIQCRWLDPSHPHFEVAEKLKRLTWKHAAEASFLLKRQVEREEKLHKQQLETLKSNYRKYEMIESIMSDRSAQKLARSYNMRVGDDW</sequence>
<dbReference type="SMART" id="SM00360">
    <property type="entry name" value="RRM"/>
    <property type="match status" value="1"/>
</dbReference>
<proteinExistence type="predicted"/>
<dbReference type="SUPFAM" id="SSF54928">
    <property type="entry name" value="RNA-binding domain, RBD"/>
    <property type="match status" value="1"/>
</dbReference>
<accession>B9T7B8</accession>
<dbReference type="Gene3D" id="3.30.70.330">
    <property type="match status" value="1"/>
</dbReference>
<feature type="compositionally biased region" description="Pro residues" evidence="2">
    <location>
        <begin position="9"/>
        <end position="21"/>
    </location>
</feature>
<dbReference type="AlphaFoldDB" id="B9T7B8"/>
<dbReference type="STRING" id="3988.B9T7B8"/>
<evidence type="ECO:0000313" key="4">
    <source>
        <dbReference type="EMBL" id="EEF28241.1"/>
    </source>
</evidence>
<gene>
    <name evidence="4" type="ORF">RCOM_1287170</name>
</gene>
<reference evidence="5" key="1">
    <citation type="journal article" date="2010" name="Nat. Biotechnol.">
        <title>Draft genome sequence of the oilseed species Ricinus communis.</title>
        <authorList>
            <person name="Chan A.P."/>
            <person name="Crabtree J."/>
            <person name="Zhao Q."/>
            <person name="Lorenzi H."/>
            <person name="Orvis J."/>
            <person name="Puiu D."/>
            <person name="Melake-Berhan A."/>
            <person name="Jones K.M."/>
            <person name="Redman J."/>
            <person name="Chen G."/>
            <person name="Cahoon E.B."/>
            <person name="Gedil M."/>
            <person name="Stanke M."/>
            <person name="Haas B.J."/>
            <person name="Wortman J.R."/>
            <person name="Fraser-Liggett C.M."/>
            <person name="Ravel J."/>
            <person name="Rabinowicz P.D."/>
        </authorList>
    </citation>
    <scope>NUCLEOTIDE SEQUENCE [LARGE SCALE GENOMIC DNA]</scope>
    <source>
        <strain evidence="5">cv. Hale</strain>
    </source>
</reference>
<dbReference type="EMBL" id="EQ974732">
    <property type="protein sequence ID" value="EEF28241.1"/>
    <property type="molecule type" value="Genomic_DNA"/>
</dbReference>
<dbReference type="KEGG" id="rcu:8266419"/>
<dbReference type="InterPro" id="IPR000504">
    <property type="entry name" value="RRM_dom"/>
</dbReference>
<feature type="region of interest" description="Disordered" evidence="2">
    <location>
        <begin position="1"/>
        <end position="23"/>
    </location>
</feature>
<dbReference type="PANTHER" id="PTHR36309">
    <property type="entry name" value="RNA-BINDING (RRM/RBD/RNP MOTIFS) FAMILY PROTEIN"/>
    <property type="match status" value="1"/>
</dbReference>
<dbReference type="eggNOG" id="KOG3094">
    <property type="taxonomic scope" value="Eukaryota"/>
</dbReference>
<organism evidence="4 5">
    <name type="scientific">Ricinus communis</name>
    <name type="common">Castor bean</name>
    <dbReference type="NCBI Taxonomy" id="3988"/>
    <lineage>
        <taxon>Eukaryota</taxon>
        <taxon>Viridiplantae</taxon>
        <taxon>Streptophyta</taxon>
        <taxon>Embryophyta</taxon>
        <taxon>Tracheophyta</taxon>
        <taxon>Spermatophyta</taxon>
        <taxon>Magnoliopsida</taxon>
        <taxon>eudicotyledons</taxon>
        <taxon>Gunneridae</taxon>
        <taxon>Pentapetalae</taxon>
        <taxon>rosids</taxon>
        <taxon>fabids</taxon>
        <taxon>Malpighiales</taxon>
        <taxon>Euphorbiaceae</taxon>
        <taxon>Acalyphoideae</taxon>
        <taxon>Acalypheae</taxon>
        <taxon>Ricinus</taxon>
    </lineage>
</organism>
<keyword evidence="5" id="KW-1185">Reference proteome</keyword>
<dbReference type="GO" id="GO:0003723">
    <property type="term" value="F:RNA binding"/>
    <property type="evidence" value="ECO:0007669"/>
    <property type="project" value="UniProtKB-UniRule"/>
</dbReference>
<dbReference type="PANTHER" id="PTHR36309:SF1">
    <property type="entry name" value="RNA-BINDING (RRM_RBD_RNP MOTIFS) FAMILY PROTEIN"/>
    <property type="match status" value="1"/>
</dbReference>
<dbReference type="InParanoid" id="B9T7B8"/>
<evidence type="ECO:0000256" key="1">
    <source>
        <dbReference type="PROSITE-ProRule" id="PRU00176"/>
    </source>
</evidence>
<dbReference type="InterPro" id="IPR053316">
    <property type="entry name" value="Epigenetic_reg_gene_expr"/>
</dbReference>
<feature type="domain" description="RRM" evidence="3">
    <location>
        <begin position="81"/>
        <end position="164"/>
    </location>
</feature>
<dbReference type="PROSITE" id="PS50102">
    <property type="entry name" value="RRM"/>
    <property type="match status" value="1"/>
</dbReference>
<evidence type="ECO:0000313" key="5">
    <source>
        <dbReference type="Proteomes" id="UP000008311"/>
    </source>
</evidence>
<name>B9T7B8_RICCO</name>
<dbReference type="CDD" id="cd00590">
    <property type="entry name" value="RRM_SF"/>
    <property type="match status" value="1"/>
</dbReference>
<dbReference type="FunCoup" id="B9T7B8">
    <property type="interactions" value="959"/>
</dbReference>
<dbReference type="OMA" id="MFDDRPI"/>
<dbReference type="OrthoDB" id="1913496at2759"/>
<dbReference type="InterPro" id="IPR012677">
    <property type="entry name" value="Nucleotide-bd_a/b_plait_sf"/>
</dbReference>
<evidence type="ECO:0000259" key="3">
    <source>
        <dbReference type="PROSITE" id="PS50102"/>
    </source>
</evidence>
<dbReference type="Pfam" id="PF00076">
    <property type="entry name" value="RRM_1"/>
    <property type="match status" value="1"/>
</dbReference>
<keyword evidence="1" id="KW-0694">RNA-binding</keyword>
<protein>
    <recommendedName>
        <fullName evidence="3">RRM domain-containing protein</fullName>
    </recommendedName>
</protein>
<dbReference type="InterPro" id="IPR035979">
    <property type="entry name" value="RBD_domain_sf"/>
</dbReference>
<evidence type="ECO:0000256" key="2">
    <source>
        <dbReference type="SAM" id="MobiDB-lite"/>
    </source>
</evidence>